<dbReference type="PANTHER" id="PTHR23526">
    <property type="entry name" value="INTEGRAL MEMBRANE TRANSPORT PROTEIN-RELATED"/>
    <property type="match status" value="1"/>
</dbReference>
<feature type="transmembrane region" description="Helical" evidence="2">
    <location>
        <begin position="174"/>
        <end position="194"/>
    </location>
</feature>
<feature type="transmembrane region" description="Helical" evidence="2">
    <location>
        <begin position="255"/>
        <end position="273"/>
    </location>
</feature>
<feature type="transmembrane region" description="Helical" evidence="2">
    <location>
        <begin position="285"/>
        <end position="301"/>
    </location>
</feature>
<protein>
    <submittedName>
        <fullName evidence="3">MFS transporter</fullName>
    </submittedName>
</protein>
<dbReference type="Pfam" id="PF07690">
    <property type="entry name" value="MFS_1"/>
    <property type="match status" value="1"/>
</dbReference>
<accession>A0ABW2V0A6</accession>
<dbReference type="InterPro" id="IPR052528">
    <property type="entry name" value="Sugar_transport-like"/>
</dbReference>
<keyword evidence="2" id="KW-0472">Membrane</keyword>
<feature type="transmembrane region" description="Helical" evidence="2">
    <location>
        <begin position="144"/>
        <end position="168"/>
    </location>
</feature>
<dbReference type="InterPro" id="IPR036259">
    <property type="entry name" value="MFS_trans_sf"/>
</dbReference>
<dbReference type="Proteomes" id="UP001596528">
    <property type="component" value="Unassembled WGS sequence"/>
</dbReference>
<feature type="transmembrane region" description="Helical" evidence="2">
    <location>
        <begin position="345"/>
        <end position="372"/>
    </location>
</feature>
<comment type="subcellular location">
    <subcellularLocation>
        <location evidence="1">Cell membrane</location>
        <topology evidence="1">Multi-pass membrane protein</topology>
    </subcellularLocation>
</comment>
<sequence>MWPRRAALPPEKRLSAEAVTSLIVHFFFILGSNMAGLFLNLYLWRLTESLWVNGLYNIIAYSLTPFAFALGGWVSKKMDRVIALRIGVALTALFYLLVIIVRESVVDWYPLFAVFAALASSFYWSAYLTIMYDVSTEQNRIRYMGFNMIAFTAAGLVGPMLAGWIIAWNEGLRGYIIVFSFAFVMYLLTTVASLRIRAVQTHHHAYYLKFAGLLLRKQKLWRGSLMAFLTLGTLQGIMLFLPNILLYKALPDEQWIGYVGAICSLVSIGVSLGMTRAARERHARLYLVIGAAGFSAAALLLTLGVDLFTVVMFMLLHALINPLYSNTLNSYYYRLVAQLPLKGQLAIEAVVIRETFLNIGRVVSIFALVAIADGPDSVWLPWVIVAASLAQFTMAIWIDRNGGISGQPDDAGHSAT</sequence>
<feature type="transmembrane region" description="Helical" evidence="2">
    <location>
        <begin position="55"/>
        <end position="75"/>
    </location>
</feature>
<evidence type="ECO:0000313" key="3">
    <source>
        <dbReference type="EMBL" id="MFC7748375.1"/>
    </source>
</evidence>
<comment type="caution">
    <text evidence="3">The sequence shown here is derived from an EMBL/GenBank/DDBJ whole genome shotgun (WGS) entry which is preliminary data.</text>
</comment>
<keyword evidence="4" id="KW-1185">Reference proteome</keyword>
<feature type="transmembrane region" description="Helical" evidence="2">
    <location>
        <begin position="108"/>
        <end position="132"/>
    </location>
</feature>
<evidence type="ECO:0000256" key="2">
    <source>
        <dbReference type="SAM" id="Phobius"/>
    </source>
</evidence>
<dbReference type="PANTHER" id="PTHR23526:SF2">
    <property type="entry name" value="MAJOR FACILITATOR SUPERFAMILY (MFS) PROFILE DOMAIN-CONTAINING PROTEIN"/>
    <property type="match status" value="1"/>
</dbReference>
<feature type="transmembrane region" description="Helical" evidence="2">
    <location>
        <begin position="225"/>
        <end position="249"/>
    </location>
</feature>
<organism evidence="3 4">
    <name type="scientific">Paenibacillus thermoaerophilus</name>
    <dbReference type="NCBI Taxonomy" id="1215385"/>
    <lineage>
        <taxon>Bacteria</taxon>
        <taxon>Bacillati</taxon>
        <taxon>Bacillota</taxon>
        <taxon>Bacilli</taxon>
        <taxon>Bacillales</taxon>
        <taxon>Paenibacillaceae</taxon>
        <taxon>Paenibacillus</taxon>
    </lineage>
</organism>
<keyword evidence="2" id="KW-0812">Transmembrane</keyword>
<keyword evidence="2" id="KW-1133">Transmembrane helix</keyword>
<dbReference type="Gene3D" id="1.20.1250.20">
    <property type="entry name" value="MFS general substrate transporter like domains"/>
    <property type="match status" value="2"/>
</dbReference>
<dbReference type="SUPFAM" id="SSF103473">
    <property type="entry name" value="MFS general substrate transporter"/>
    <property type="match status" value="1"/>
</dbReference>
<feature type="transmembrane region" description="Helical" evidence="2">
    <location>
        <begin position="378"/>
        <end position="398"/>
    </location>
</feature>
<reference evidence="4" key="1">
    <citation type="journal article" date="2019" name="Int. J. Syst. Evol. Microbiol.">
        <title>The Global Catalogue of Microorganisms (GCM) 10K type strain sequencing project: providing services to taxonomists for standard genome sequencing and annotation.</title>
        <authorList>
            <consortium name="The Broad Institute Genomics Platform"/>
            <consortium name="The Broad Institute Genome Sequencing Center for Infectious Disease"/>
            <person name="Wu L."/>
            <person name="Ma J."/>
        </authorList>
    </citation>
    <scope>NUCLEOTIDE SEQUENCE [LARGE SCALE GENOMIC DNA]</scope>
    <source>
        <strain evidence="4">JCM 18657</strain>
    </source>
</reference>
<dbReference type="RefSeq" id="WP_138789452.1">
    <property type="nucleotide sequence ID" value="NZ_JBHTGQ010000001.1"/>
</dbReference>
<gene>
    <name evidence="3" type="ORF">ACFQWB_00250</name>
</gene>
<evidence type="ECO:0000313" key="4">
    <source>
        <dbReference type="Proteomes" id="UP001596528"/>
    </source>
</evidence>
<feature type="transmembrane region" description="Helical" evidence="2">
    <location>
        <begin position="82"/>
        <end position="102"/>
    </location>
</feature>
<dbReference type="InterPro" id="IPR011701">
    <property type="entry name" value="MFS"/>
</dbReference>
<dbReference type="EMBL" id="JBHTGQ010000001">
    <property type="protein sequence ID" value="MFC7748375.1"/>
    <property type="molecule type" value="Genomic_DNA"/>
</dbReference>
<proteinExistence type="predicted"/>
<name>A0ABW2V0A6_9BACL</name>
<evidence type="ECO:0000256" key="1">
    <source>
        <dbReference type="ARBA" id="ARBA00004651"/>
    </source>
</evidence>
<feature type="transmembrane region" description="Helical" evidence="2">
    <location>
        <begin position="21"/>
        <end position="43"/>
    </location>
</feature>